<keyword evidence="2 10" id="KW-0436">Ligase</keyword>
<evidence type="ECO:0000256" key="10">
    <source>
        <dbReference type="HAMAP-Rule" id="MF_02019"/>
    </source>
</evidence>
<dbReference type="Proteomes" id="UP000195514">
    <property type="component" value="Chromosome I"/>
</dbReference>
<reference evidence="16" key="1">
    <citation type="submission" date="2017-05" db="EMBL/GenBank/DDBJ databases">
        <authorList>
            <person name="Kirkegaard R."/>
            <person name="Mcilroy J S."/>
        </authorList>
    </citation>
    <scope>NUCLEOTIDE SEQUENCE [LARGE SCALE GENOMIC DNA]</scope>
</reference>
<dbReference type="EMBL" id="LT859958">
    <property type="protein sequence ID" value="SMX54812.1"/>
    <property type="molecule type" value="Genomic_DNA"/>
</dbReference>
<evidence type="ECO:0000256" key="8">
    <source>
        <dbReference type="ARBA" id="ARBA00023306"/>
    </source>
</evidence>
<keyword evidence="1 10" id="KW-0963">Cytoplasm</keyword>
<dbReference type="GO" id="GO:0008360">
    <property type="term" value="P:regulation of cell shape"/>
    <property type="evidence" value="ECO:0007669"/>
    <property type="project" value="UniProtKB-KW"/>
</dbReference>
<dbReference type="GO" id="GO:0051301">
    <property type="term" value="P:cell division"/>
    <property type="evidence" value="ECO:0007669"/>
    <property type="project" value="UniProtKB-KW"/>
</dbReference>
<dbReference type="InterPro" id="IPR035911">
    <property type="entry name" value="MurE/MurF_N"/>
</dbReference>
<gene>
    <name evidence="10 15" type="primary">murF</name>
    <name evidence="15" type="ORF">CFX1CAM_1747</name>
</gene>
<proteinExistence type="inferred from homology"/>
<keyword evidence="6 10" id="KW-0133">Cell shape</keyword>
<keyword evidence="4 10" id="KW-0547">Nucleotide-binding</keyword>
<dbReference type="InterPro" id="IPR036565">
    <property type="entry name" value="Mur-like_cat_sf"/>
</dbReference>
<dbReference type="GO" id="GO:0071555">
    <property type="term" value="P:cell wall organization"/>
    <property type="evidence" value="ECO:0007669"/>
    <property type="project" value="UniProtKB-KW"/>
</dbReference>
<dbReference type="EC" id="6.3.2.10" evidence="10 11"/>
<dbReference type="UniPathway" id="UPA00219"/>
<evidence type="ECO:0000256" key="2">
    <source>
        <dbReference type="ARBA" id="ARBA00022598"/>
    </source>
</evidence>
<dbReference type="Pfam" id="PF08245">
    <property type="entry name" value="Mur_ligase_M"/>
    <property type="match status" value="1"/>
</dbReference>
<dbReference type="PANTHER" id="PTHR43024">
    <property type="entry name" value="UDP-N-ACETYLMURAMOYL-TRIPEPTIDE--D-ALANYL-D-ALANINE LIGASE"/>
    <property type="match status" value="1"/>
</dbReference>
<dbReference type="OrthoDB" id="9801978at2"/>
<dbReference type="SUPFAM" id="SSF63418">
    <property type="entry name" value="MurE/MurF N-terminal domain"/>
    <property type="match status" value="1"/>
</dbReference>
<comment type="catalytic activity">
    <reaction evidence="10 11">
        <text>D-alanyl-D-alanine + UDP-N-acetyl-alpha-D-muramoyl-L-alanyl-gamma-D-glutamyl-meso-2,6-diaminopimelate + ATP = UDP-N-acetyl-alpha-D-muramoyl-L-alanyl-gamma-D-glutamyl-meso-2,6-diaminopimeloyl-D-alanyl-D-alanine + ADP + phosphate + H(+)</text>
        <dbReference type="Rhea" id="RHEA:28374"/>
        <dbReference type="ChEBI" id="CHEBI:15378"/>
        <dbReference type="ChEBI" id="CHEBI:30616"/>
        <dbReference type="ChEBI" id="CHEBI:43474"/>
        <dbReference type="ChEBI" id="CHEBI:57822"/>
        <dbReference type="ChEBI" id="CHEBI:61386"/>
        <dbReference type="ChEBI" id="CHEBI:83905"/>
        <dbReference type="ChEBI" id="CHEBI:456216"/>
        <dbReference type="EC" id="6.3.2.10"/>
    </reaction>
</comment>
<dbReference type="GO" id="GO:0009252">
    <property type="term" value="P:peptidoglycan biosynthetic process"/>
    <property type="evidence" value="ECO:0007669"/>
    <property type="project" value="UniProtKB-UniRule"/>
</dbReference>
<keyword evidence="5 10" id="KW-0067">ATP-binding</keyword>
<evidence type="ECO:0000259" key="14">
    <source>
        <dbReference type="Pfam" id="PF08245"/>
    </source>
</evidence>
<feature type="domain" description="Mur ligase central" evidence="14">
    <location>
        <begin position="130"/>
        <end position="319"/>
    </location>
</feature>
<dbReference type="GO" id="GO:0008766">
    <property type="term" value="F:UDP-N-acetylmuramoylalanyl-D-glutamyl-2,6-diaminopimelate-D-alanyl-D-alanine ligase activity"/>
    <property type="evidence" value="ECO:0007669"/>
    <property type="project" value="RHEA"/>
</dbReference>
<evidence type="ECO:0000259" key="12">
    <source>
        <dbReference type="Pfam" id="PF01225"/>
    </source>
</evidence>
<dbReference type="AlphaFoldDB" id="A0A1Y6K533"/>
<evidence type="ECO:0000313" key="15">
    <source>
        <dbReference type="EMBL" id="SMX54812.1"/>
    </source>
</evidence>
<dbReference type="Gene3D" id="3.40.1390.10">
    <property type="entry name" value="MurE/MurF, N-terminal domain"/>
    <property type="match status" value="1"/>
</dbReference>
<dbReference type="InterPro" id="IPR013221">
    <property type="entry name" value="Mur_ligase_cen"/>
</dbReference>
<feature type="domain" description="Mur ligase C-terminal" evidence="13">
    <location>
        <begin position="341"/>
        <end position="463"/>
    </location>
</feature>
<dbReference type="InterPro" id="IPR051046">
    <property type="entry name" value="MurCDEF_CellWall_CoF430Synth"/>
</dbReference>
<dbReference type="GO" id="GO:0005524">
    <property type="term" value="F:ATP binding"/>
    <property type="evidence" value="ECO:0007669"/>
    <property type="project" value="UniProtKB-UniRule"/>
</dbReference>
<dbReference type="KEGG" id="abat:CFX1CAM_1747"/>
<dbReference type="PANTHER" id="PTHR43024:SF1">
    <property type="entry name" value="UDP-N-ACETYLMURAMOYL-TRIPEPTIDE--D-ALANYL-D-ALANINE LIGASE"/>
    <property type="match status" value="1"/>
</dbReference>
<evidence type="ECO:0000256" key="1">
    <source>
        <dbReference type="ARBA" id="ARBA00022490"/>
    </source>
</evidence>
<evidence type="ECO:0000256" key="4">
    <source>
        <dbReference type="ARBA" id="ARBA00022741"/>
    </source>
</evidence>
<evidence type="ECO:0000313" key="16">
    <source>
        <dbReference type="Proteomes" id="UP000195514"/>
    </source>
</evidence>
<comment type="subcellular location">
    <subcellularLocation>
        <location evidence="10 11">Cytoplasm</location>
    </subcellularLocation>
</comment>
<name>A0A1Y6K533_9CHLR</name>
<evidence type="ECO:0000259" key="13">
    <source>
        <dbReference type="Pfam" id="PF02875"/>
    </source>
</evidence>
<evidence type="ECO:0000256" key="5">
    <source>
        <dbReference type="ARBA" id="ARBA00022840"/>
    </source>
</evidence>
<dbReference type="Gene3D" id="3.90.190.20">
    <property type="entry name" value="Mur ligase, C-terminal domain"/>
    <property type="match status" value="1"/>
</dbReference>
<organism evidence="15 16">
    <name type="scientific">Candidatus Brevifilum fermentans</name>
    <dbReference type="NCBI Taxonomy" id="1986204"/>
    <lineage>
        <taxon>Bacteria</taxon>
        <taxon>Bacillati</taxon>
        <taxon>Chloroflexota</taxon>
        <taxon>Anaerolineae</taxon>
        <taxon>Anaerolineales</taxon>
        <taxon>Anaerolineaceae</taxon>
        <taxon>Candidatus Brevifilum</taxon>
    </lineage>
</organism>
<dbReference type="SUPFAM" id="SSF53244">
    <property type="entry name" value="MurD-like peptide ligases, peptide-binding domain"/>
    <property type="match status" value="1"/>
</dbReference>
<dbReference type="GO" id="GO:0005737">
    <property type="term" value="C:cytoplasm"/>
    <property type="evidence" value="ECO:0007669"/>
    <property type="project" value="UniProtKB-SubCell"/>
</dbReference>
<feature type="binding site" evidence="10">
    <location>
        <begin position="132"/>
        <end position="138"/>
    </location>
    <ligand>
        <name>ATP</name>
        <dbReference type="ChEBI" id="CHEBI:30616"/>
    </ligand>
</feature>
<keyword evidence="8 10" id="KW-0131">Cell cycle</keyword>
<dbReference type="InterPro" id="IPR004101">
    <property type="entry name" value="Mur_ligase_C"/>
</dbReference>
<accession>A0A1Y6K533</accession>
<dbReference type="Gene3D" id="3.40.1190.10">
    <property type="entry name" value="Mur-like, catalytic domain"/>
    <property type="match status" value="1"/>
</dbReference>
<evidence type="ECO:0000256" key="3">
    <source>
        <dbReference type="ARBA" id="ARBA00022618"/>
    </source>
</evidence>
<evidence type="ECO:0000256" key="6">
    <source>
        <dbReference type="ARBA" id="ARBA00022960"/>
    </source>
</evidence>
<dbReference type="InterPro" id="IPR000713">
    <property type="entry name" value="Mur_ligase_N"/>
</dbReference>
<keyword evidence="3 10" id="KW-0132">Cell division</keyword>
<dbReference type="SUPFAM" id="SSF53623">
    <property type="entry name" value="MurD-like peptide ligases, catalytic domain"/>
    <property type="match status" value="1"/>
</dbReference>
<evidence type="ECO:0000256" key="7">
    <source>
        <dbReference type="ARBA" id="ARBA00022984"/>
    </source>
</evidence>
<feature type="domain" description="Mur ligase N-terminal catalytic" evidence="12">
    <location>
        <begin position="33"/>
        <end position="75"/>
    </location>
</feature>
<evidence type="ECO:0000256" key="11">
    <source>
        <dbReference type="RuleBase" id="RU004136"/>
    </source>
</evidence>
<dbReference type="InterPro" id="IPR005863">
    <property type="entry name" value="UDP-N-AcMur_synth"/>
</dbReference>
<dbReference type="Pfam" id="PF01225">
    <property type="entry name" value="Mur_ligase"/>
    <property type="match status" value="1"/>
</dbReference>
<dbReference type="HAMAP" id="MF_02019">
    <property type="entry name" value="MurF"/>
    <property type="match status" value="1"/>
</dbReference>
<comment type="similarity">
    <text evidence="10">Belongs to the MurCDEF family. MurF subfamily.</text>
</comment>
<comment type="function">
    <text evidence="10 11">Involved in cell wall formation. Catalyzes the final step in the synthesis of UDP-N-acetylmuramoyl-pentapeptide, the precursor of murein.</text>
</comment>
<protein>
    <recommendedName>
        <fullName evidence="10 11">UDP-N-acetylmuramoyl-tripeptide--D-alanyl-D-alanine ligase</fullName>
        <ecNumber evidence="10 11">6.3.2.10</ecNumber>
    </recommendedName>
    <alternativeName>
        <fullName evidence="10">D-alanyl-D-alanine-adding enzyme</fullName>
    </alternativeName>
</protein>
<dbReference type="NCBIfam" id="TIGR01143">
    <property type="entry name" value="murF"/>
    <property type="match status" value="1"/>
</dbReference>
<sequence>MMMASVINLKDILYALTGQTNPKLDIPVSKAVIDSRQASEGSLFIAFPGEHVDGHDYVQAAFDNGAKIALVEKDLPEGLNVIDLRAEYFQPHFLNQVTAPVCLRVENTLAALHQIAIHWRKEHPIRIIGITGSVGKTSTKELTAVLLSQKFAVLKNPGNRNNVIGLPLTLLELDSHHQCAVLEMGFYVPGDIRLLCDIAQPQVGVITNIGTVHAERAGSQENIARGKAELVEALPPAPDGVAILNMDDPRVSAMRSKTAAKIFSYGVNEKSDLMARDIQTHELEGLSCVLSYQGEDHPVHSPLMGAFSVYTILCATAVALTEGLDWEMITTGLANSQLDLRLHPLPLADGTVIIDDTYNASPASTLAALEFLQTFSDRRVAILGDMLELGQYERAGHYAVGASVVNAADVLILVGERTLMIAEAAVDRGFKQDRIHWFADSEQAALHVCGLIQPGDRVLIKGSNSMRMDRILRTLAGGE</sequence>
<dbReference type="InterPro" id="IPR036615">
    <property type="entry name" value="Mur_ligase_C_dom_sf"/>
</dbReference>
<keyword evidence="7 10" id="KW-0573">Peptidoglycan synthesis</keyword>
<evidence type="ECO:0000256" key="9">
    <source>
        <dbReference type="ARBA" id="ARBA00023316"/>
    </source>
</evidence>
<keyword evidence="9 10" id="KW-0961">Cell wall biogenesis/degradation</keyword>
<dbReference type="RefSeq" id="WP_087862624.1">
    <property type="nucleotide sequence ID" value="NZ_LT859958.1"/>
</dbReference>
<comment type="pathway">
    <text evidence="10 11">Cell wall biogenesis; peptidoglycan biosynthesis.</text>
</comment>
<keyword evidence="16" id="KW-1185">Reference proteome</keyword>
<dbReference type="GO" id="GO:0047480">
    <property type="term" value="F:UDP-N-acetylmuramoyl-tripeptide-D-alanyl-D-alanine ligase activity"/>
    <property type="evidence" value="ECO:0007669"/>
    <property type="project" value="UniProtKB-UniRule"/>
</dbReference>
<dbReference type="Pfam" id="PF02875">
    <property type="entry name" value="Mur_ligase_C"/>
    <property type="match status" value="1"/>
</dbReference>